<keyword evidence="2" id="KW-1185">Reference proteome</keyword>
<protein>
    <submittedName>
        <fullName evidence="1">Uncharacterized protein</fullName>
    </submittedName>
</protein>
<dbReference type="Proteomes" id="UP000032233">
    <property type="component" value="Unassembled WGS sequence"/>
</dbReference>
<dbReference type="InParanoid" id="A0A0D2JIJ6"/>
<comment type="caution">
    <text evidence="1">The sequence shown here is derived from an EMBL/GenBank/DDBJ whole genome shotgun (WGS) entry which is preliminary data.</text>
</comment>
<gene>
    <name evidence="1" type="ORF">X474_04525</name>
</gene>
<evidence type="ECO:0000313" key="1">
    <source>
        <dbReference type="EMBL" id="KIX15491.1"/>
    </source>
</evidence>
<sequence>MTSSQPEYNLLSAWPDLAQDLRPGVEIFSPPANGPKSRIALFACLPPLVRGLSGHIPGSGESGA</sequence>
<evidence type="ECO:0000313" key="2">
    <source>
        <dbReference type="Proteomes" id="UP000032233"/>
    </source>
</evidence>
<organism evidence="1 2">
    <name type="scientific">Dethiosulfatarculus sandiegensis</name>
    <dbReference type="NCBI Taxonomy" id="1429043"/>
    <lineage>
        <taxon>Bacteria</taxon>
        <taxon>Pseudomonadati</taxon>
        <taxon>Thermodesulfobacteriota</taxon>
        <taxon>Desulfarculia</taxon>
        <taxon>Desulfarculales</taxon>
        <taxon>Desulfarculaceae</taxon>
        <taxon>Dethiosulfatarculus</taxon>
    </lineage>
</organism>
<name>A0A0D2JIJ6_9BACT</name>
<reference evidence="1 2" key="1">
    <citation type="submission" date="2013-11" db="EMBL/GenBank/DDBJ databases">
        <title>Metagenomic analysis of a methanogenic consortium involved in long chain n-alkane degradation.</title>
        <authorList>
            <person name="Davidova I.A."/>
            <person name="Callaghan A.V."/>
            <person name="Wawrik B."/>
            <person name="Pruitt S."/>
            <person name="Marks C."/>
            <person name="Duncan K.E."/>
            <person name="Suflita J.M."/>
        </authorList>
    </citation>
    <scope>NUCLEOTIDE SEQUENCE [LARGE SCALE GENOMIC DNA]</scope>
    <source>
        <strain evidence="1 2">SPR</strain>
    </source>
</reference>
<accession>A0A0D2JIJ6</accession>
<dbReference type="EMBL" id="AZAC01000003">
    <property type="protein sequence ID" value="KIX15491.1"/>
    <property type="molecule type" value="Genomic_DNA"/>
</dbReference>
<proteinExistence type="predicted"/>
<dbReference type="AlphaFoldDB" id="A0A0D2JIJ6"/>
<dbReference type="STRING" id="1429043.X474_04525"/>